<dbReference type="OrthoDB" id="10501715at2759"/>
<evidence type="ECO:0000313" key="3">
    <source>
        <dbReference type="Proteomes" id="UP000094455"/>
    </source>
</evidence>
<reference evidence="2 3" key="1">
    <citation type="journal article" date="2016" name="Proc. Natl. Acad. Sci. U.S.A.">
        <title>Comparative genomics of biotechnologically important yeasts.</title>
        <authorList>
            <person name="Riley R."/>
            <person name="Haridas S."/>
            <person name="Wolfe K.H."/>
            <person name="Lopes M.R."/>
            <person name="Hittinger C.T."/>
            <person name="Goeker M."/>
            <person name="Salamov A.A."/>
            <person name="Wisecaver J.H."/>
            <person name="Long T.M."/>
            <person name="Calvey C.H."/>
            <person name="Aerts A.L."/>
            <person name="Barry K.W."/>
            <person name="Choi C."/>
            <person name="Clum A."/>
            <person name="Coughlan A.Y."/>
            <person name="Deshpande S."/>
            <person name="Douglass A.P."/>
            <person name="Hanson S.J."/>
            <person name="Klenk H.-P."/>
            <person name="LaButti K.M."/>
            <person name="Lapidus A."/>
            <person name="Lindquist E.A."/>
            <person name="Lipzen A.M."/>
            <person name="Meier-Kolthoff J.P."/>
            <person name="Ohm R.A."/>
            <person name="Otillar R.P."/>
            <person name="Pangilinan J.L."/>
            <person name="Peng Y."/>
            <person name="Rokas A."/>
            <person name="Rosa C.A."/>
            <person name="Scheuner C."/>
            <person name="Sibirny A.A."/>
            <person name="Slot J.C."/>
            <person name="Stielow J.B."/>
            <person name="Sun H."/>
            <person name="Kurtzman C.P."/>
            <person name="Blackwell M."/>
            <person name="Grigoriev I.V."/>
            <person name="Jeffries T.W."/>
        </authorList>
    </citation>
    <scope>NUCLEOTIDE SEQUENCE [LARGE SCALE GENOMIC DNA]</scope>
    <source>
        <strain evidence="2 3">NRRL Y-2026</strain>
    </source>
</reference>
<name>A0A1E3NR30_9ASCO</name>
<keyword evidence="3" id="KW-1185">Reference proteome</keyword>
<evidence type="ECO:0000313" key="2">
    <source>
        <dbReference type="EMBL" id="ODQ48542.1"/>
    </source>
</evidence>
<dbReference type="Proteomes" id="UP000094455">
    <property type="component" value="Unassembled WGS sequence"/>
</dbReference>
<protein>
    <submittedName>
        <fullName evidence="2">Uncharacterized protein</fullName>
    </submittedName>
</protein>
<evidence type="ECO:0000256" key="1">
    <source>
        <dbReference type="SAM" id="MobiDB-lite"/>
    </source>
</evidence>
<dbReference type="AlphaFoldDB" id="A0A1E3NR30"/>
<feature type="compositionally biased region" description="Polar residues" evidence="1">
    <location>
        <begin position="342"/>
        <end position="361"/>
    </location>
</feature>
<feature type="region of interest" description="Disordered" evidence="1">
    <location>
        <begin position="131"/>
        <end position="159"/>
    </location>
</feature>
<proteinExistence type="predicted"/>
<feature type="region of interest" description="Disordered" evidence="1">
    <location>
        <begin position="342"/>
        <end position="393"/>
    </location>
</feature>
<feature type="compositionally biased region" description="Low complexity" evidence="1">
    <location>
        <begin position="131"/>
        <end position="147"/>
    </location>
</feature>
<feature type="compositionally biased region" description="Low complexity" evidence="1">
    <location>
        <begin position="362"/>
        <end position="392"/>
    </location>
</feature>
<dbReference type="RefSeq" id="XP_019019655.1">
    <property type="nucleotide sequence ID" value="XM_019165061.1"/>
</dbReference>
<dbReference type="STRING" id="763406.A0A1E3NR30"/>
<organism evidence="2 3">
    <name type="scientific">Pichia membranifaciens NRRL Y-2026</name>
    <dbReference type="NCBI Taxonomy" id="763406"/>
    <lineage>
        <taxon>Eukaryota</taxon>
        <taxon>Fungi</taxon>
        <taxon>Dikarya</taxon>
        <taxon>Ascomycota</taxon>
        <taxon>Saccharomycotina</taxon>
        <taxon>Pichiomycetes</taxon>
        <taxon>Pichiales</taxon>
        <taxon>Pichiaceae</taxon>
        <taxon>Pichia</taxon>
    </lineage>
</organism>
<gene>
    <name evidence="2" type="ORF">PICMEDRAFT_9078</name>
</gene>
<dbReference type="GeneID" id="30181748"/>
<sequence>MNTGDGEKTQLDPLPVKGQIEQCTKGQNWSASLEESPFEYQCAEIDHIVSVRAAIKEGLDLKHGGSINSWESSNYNNNTNYNSGSNYSLNYRNYEYNNGHTNITGNSSNYGVNYDNGNMGSGNHLMYKYNNNNSNNYNNRQNNRQNSKGNYKNKNKRMNQAQNSNQTLNQVNNNANSTNYNGQRRYKNFNSFPDQQQLDQQNMLYNSMVGMNQTMDTSVLNGGLSLGASPGNLLQQLQQQQQQQQQLHFMNKGLQNPQVEAGTQEQGQNTHLLESFLFQQLSSQNQVQSPSCKHVQNPLETQLQSLGNTGGSMDSIFARGTGFSNISNNEISNTSSLLPKLNTTSQQQQPIHRTTTDSHLTSYSNSTSNSNSVSAPNSASNNESSSSSSNYSFQPSQLKPFKFDSLSPFNFQSLMDQPEISTPGSTITRAGSSLASLGSSIPSSSTNRENSLSFMSDMLDSNGTSTNMNLSNLSNTTGLSSTMTMVDPLESIWKRGHNTNSTISNSSNLVSTPGENGSKASDDFGMGTYVGNLNVADGNRLEDIGLFGSYFS</sequence>
<accession>A0A1E3NR30</accession>
<dbReference type="EMBL" id="KV454001">
    <property type="protein sequence ID" value="ODQ48542.1"/>
    <property type="molecule type" value="Genomic_DNA"/>
</dbReference>